<dbReference type="PANTHER" id="PTHR33332">
    <property type="entry name" value="REVERSE TRANSCRIPTASE DOMAIN-CONTAINING PROTEIN"/>
    <property type="match status" value="1"/>
</dbReference>
<sequence length="333" mass="36805">MKEPHVAPEPWVADPCTSSMFFNQCAVEDGQVCRGKLPSLTDLTTFTISRISALVPVTDQTVQETITRLSSSTCCLDVLPTRFLKSVLNSVLPSITQIVNMSLQSGIFPEALKTAVIKPLLKKSGLDPTVLNNYRPISNLPFLGKVLEKVVYQQLTDFLLLNNSFDVFQSGFRPHHSTETALIKVTNDIRLNTDDGKVSVLILLDLSAAFDTVDHGILLHRLQDWVGISGSALSWLKSYLEDRKYFVEIGSCVSDYMALTCGVPQGLILGPLLFNLYMLPLGQLIRSNNISYHNFADDTQIYVSLTALNMGQWIHSATASNRAVRGCRTTFSS</sequence>
<evidence type="ECO:0000313" key="2">
    <source>
        <dbReference type="Ensembl" id="ENSORLP00015004618.1"/>
    </source>
</evidence>
<dbReference type="Ensembl" id="ENSORLT00015007291.1">
    <property type="protein sequence ID" value="ENSORLP00015004618.1"/>
    <property type="gene ID" value="ENSORLG00015005396.1"/>
</dbReference>
<dbReference type="SUPFAM" id="SSF56672">
    <property type="entry name" value="DNA/RNA polymerases"/>
    <property type="match status" value="1"/>
</dbReference>
<dbReference type="PROSITE" id="PS50878">
    <property type="entry name" value="RT_POL"/>
    <property type="match status" value="1"/>
</dbReference>
<evidence type="ECO:0000259" key="1">
    <source>
        <dbReference type="PROSITE" id="PS50878"/>
    </source>
</evidence>
<dbReference type="Pfam" id="PF00078">
    <property type="entry name" value="RVT_1"/>
    <property type="match status" value="1"/>
</dbReference>
<dbReference type="AlphaFoldDB" id="A0A3P9HAM5"/>
<organism evidence="2 3">
    <name type="scientific">Oryzias latipes</name>
    <name type="common">Japanese rice fish</name>
    <name type="synonym">Japanese killifish</name>
    <dbReference type="NCBI Taxonomy" id="8090"/>
    <lineage>
        <taxon>Eukaryota</taxon>
        <taxon>Metazoa</taxon>
        <taxon>Chordata</taxon>
        <taxon>Craniata</taxon>
        <taxon>Vertebrata</taxon>
        <taxon>Euteleostomi</taxon>
        <taxon>Actinopterygii</taxon>
        <taxon>Neopterygii</taxon>
        <taxon>Teleostei</taxon>
        <taxon>Neoteleostei</taxon>
        <taxon>Acanthomorphata</taxon>
        <taxon>Ovalentaria</taxon>
        <taxon>Atherinomorphae</taxon>
        <taxon>Beloniformes</taxon>
        <taxon>Adrianichthyidae</taxon>
        <taxon>Oryziinae</taxon>
        <taxon>Oryzias</taxon>
    </lineage>
</organism>
<reference evidence="2" key="4">
    <citation type="submission" date="2025-09" db="UniProtKB">
        <authorList>
            <consortium name="Ensembl"/>
        </authorList>
    </citation>
    <scope>IDENTIFICATION</scope>
    <source>
        <strain evidence="2">HSOK</strain>
    </source>
</reference>
<dbReference type="Proteomes" id="UP000265200">
    <property type="component" value="Chromosome 22"/>
</dbReference>
<dbReference type="InterPro" id="IPR000477">
    <property type="entry name" value="RT_dom"/>
</dbReference>
<feature type="domain" description="Reverse transcriptase" evidence="1">
    <location>
        <begin position="101"/>
        <end position="333"/>
    </location>
</feature>
<dbReference type="CDD" id="cd01650">
    <property type="entry name" value="RT_nLTR_like"/>
    <property type="match status" value="1"/>
</dbReference>
<protein>
    <recommendedName>
        <fullName evidence="1">Reverse transcriptase domain-containing protein</fullName>
    </recommendedName>
</protein>
<proteinExistence type="predicted"/>
<reference evidence="2 3" key="2">
    <citation type="submission" date="2017-04" db="EMBL/GenBank/DDBJ databases">
        <title>CpG methylation of centromeres and impact of large insertions on vertebrate speciation.</title>
        <authorList>
            <person name="Ichikawa K."/>
            <person name="Yoshimura J."/>
            <person name="Morishita S."/>
        </authorList>
    </citation>
    <scope>NUCLEOTIDE SEQUENCE</scope>
    <source>
        <strain evidence="2 3">HSOK</strain>
    </source>
</reference>
<reference key="1">
    <citation type="journal article" date="2007" name="Nature">
        <title>The medaka draft genome and insights into vertebrate genome evolution.</title>
        <authorList>
            <person name="Kasahara M."/>
            <person name="Naruse K."/>
            <person name="Sasaki S."/>
            <person name="Nakatani Y."/>
            <person name="Qu W."/>
            <person name="Ahsan B."/>
            <person name="Yamada T."/>
            <person name="Nagayasu Y."/>
            <person name="Doi K."/>
            <person name="Kasai Y."/>
            <person name="Jindo T."/>
            <person name="Kobayashi D."/>
            <person name="Shimada A."/>
            <person name="Toyoda A."/>
            <person name="Kuroki Y."/>
            <person name="Fujiyama A."/>
            <person name="Sasaki T."/>
            <person name="Shimizu A."/>
            <person name="Asakawa S."/>
            <person name="Shimizu N."/>
            <person name="Hashimoto S."/>
            <person name="Yang J."/>
            <person name="Lee Y."/>
            <person name="Matsushima K."/>
            <person name="Sugano S."/>
            <person name="Sakaizumi M."/>
            <person name="Narita T."/>
            <person name="Ohishi K."/>
            <person name="Haga S."/>
            <person name="Ohta F."/>
            <person name="Nomoto H."/>
            <person name="Nogata K."/>
            <person name="Morishita T."/>
            <person name="Endo T."/>
            <person name="Shin-I T."/>
            <person name="Takeda H."/>
            <person name="Morishita S."/>
            <person name="Kohara Y."/>
        </authorList>
    </citation>
    <scope>NUCLEOTIDE SEQUENCE [LARGE SCALE GENOMIC DNA]</scope>
    <source>
        <strain>Hd-rR</strain>
    </source>
</reference>
<evidence type="ECO:0000313" key="3">
    <source>
        <dbReference type="Proteomes" id="UP000265200"/>
    </source>
</evidence>
<reference evidence="2" key="3">
    <citation type="submission" date="2025-08" db="UniProtKB">
        <authorList>
            <consortium name="Ensembl"/>
        </authorList>
    </citation>
    <scope>IDENTIFICATION</scope>
    <source>
        <strain evidence="2">HSOK</strain>
    </source>
</reference>
<accession>A0A3P9HAM5</accession>
<dbReference type="InterPro" id="IPR043502">
    <property type="entry name" value="DNA/RNA_pol_sf"/>
</dbReference>
<name>A0A3P9HAM5_ORYLA</name>